<dbReference type="Pfam" id="PF25758">
    <property type="entry name" value="TPR_IPO11"/>
    <property type="match status" value="1"/>
</dbReference>
<dbReference type="InterPro" id="IPR058669">
    <property type="entry name" value="TPR_IPO7/11-like"/>
</dbReference>
<feature type="domain" description="Importin-7/11-like TPR repeats" evidence="2">
    <location>
        <begin position="660"/>
        <end position="1008"/>
    </location>
</feature>
<proteinExistence type="inferred from homology"/>
<dbReference type="Gene3D" id="1.25.10.10">
    <property type="entry name" value="Leucine-rich Repeat Variant"/>
    <property type="match status" value="1"/>
</dbReference>
<dbReference type="PANTHER" id="PTHR32226:SF2">
    <property type="entry name" value="TELO2-INTERACTING PROTEIN 2"/>
    <property type="match status" value="1"/>
</dbReference>
<protein>
    <recommendedName>
        <fullName evidence="2">Importin-7/11-like TPR repeats domain-containing protein</fullName>
    </recommendedName>
</protein>
<dbReference type="InterPro" id="IPR011989">
    <property type="entry name" value="ARM-like"/>
</dbReference>
<evidence type="ECO:0000313" key="3">
    <source>
        <dbReference type="EMBL" id="KAG0149756.1"/>
    </source>
</evidence>
<dbReference type="AlphaFoldDB" id="A0A9P6NMB7"/>
<evidence type="ECO:0000256" key="1">
    <source>
        <dbReference type="ARBA" id="ARBA00034736"/>
    </source>
</evidence>
<organism evidence="3 4">
    <name type="scientific">Cronartium quercuum f. sp. fusiforme G11</name>
    <dbReference type="NCBI Taxonomy" id="708437"/>
    <lineage>
        <taxon>Eukaryota</taxon>
        <taxon>Fungi</taxon>
        <taxon>Dikarya</taxon>
        <taxon>Basidiomycota</taxon>
        <taxon>Pucciniomycotina</taxon>
        <taxon>Pucciniomycetes</taxon>
        <taxon>Pucciniales</taxon>
        <taxon>Coleosporiaceae</taxon>
        <taxon>Cronartium</taxon>
    </lineage>
</organism>
<comment type="caution">
    <text evidence="3">The sequence shown here is derived from an EMBL/GenBank/DDBJ whole genome shotgun (WGS) entry which is preliminary data.</text>
</comment>
<evidence type="ECO:0000259" key="2">
    <source>
        <dbReference type="Pfam" id="PF25758"/>
    </source>
</evidence>
<keyword evidence="4" id="KW-1185">Reference proteome</keyword>
<dbReference type="PANTHER" id="PTHR32226">
    <property type="entry name" value="TELO2-INTERACTING PROTEIN 2"/>
    <property type="match status" value="1"/>
</dbReference>
<dbReference type="SUPFAM" id="SSF48371">
    <property type="entry name" value="ARM repeat"/>
    <property type="match status" value="1"/>
</dbReference>
<evidence type="ECO:0000313" key="4">
    <source>
        <dbReference type="Proteomes" id="UP000886653"/>
    </source>
</evidence>
<dbReference type="GO" id="GO:0005829">
    <property type="term" value="C:cytosol"/>
    <property type="evidence" value="ECO:0007669"/>
    <property type="project" value="TreeGrafter"/>
</dbReference>
<sequence length="1014" mass="113825">MEPNFGSSIQQLVAALSNPKDSYEFVSRHGKDRQILPYLLQILIDPSYQLEQELRIQAAIMIRNAIDSWYRKISPHQLEPQEKTNLGYRLVDDILAKGESDTIVRKQVSLCVGKIGKWNFDSKLSNLFESLMLHIGSSFSKESSPSNFLTLIGCLGAVYQIIQNMISNRSMRGQMLLREVARNHFMPIYNLYASVLSTWTTAMGQQKSLNLSSLFHSQNSIELSRICLKILGQLATYAWKDPHGEQLVTTFLRQSVDQLVHVLTMRKHIVEMVQLHRNVISKGPAAASIESFFALFNKHVFKYGKIFINIFEQDPELLNNVELRECLAQTIWQIIEEGSKNPESEYESLPRYLVQLPERLLIQSLRIMTQVTNIQSPSSAISADQAIELSRIIITRLLPLRKHSLEFWAEDAESYDNEEIALMENVSFDVRSASASLLSCLLMIYPQELVGVILQLYSQFQSLDSSALKSLLQMEAIHLAIGLSTTKLLQYPDSTCTFYNWIKDRFMPLICLTDSDGRVLRRRIGWVLGEFSKEEVDLETQNSIYFALNCLLENPNNDVATKLATCRSLKLTANWDHFPGSDQPMLVFLGSYIGHISILFTLVENLDSQKVLTETMGLVIQKAGTNIRPYSNQLMSTMTNLWQQVSESPSKSNSATHLHNAILVTMTTLVEALGSDSHSYHDLICVIIEHSTNPANPSSIYLQEDGFILWLTILRQATALTPQLASMIPRLLDLARAANESLGILLRILQSYILLDAPLVLNTCGPALAVTLSELLTISAALPPIKGILMTMTYLVKCCCAAQWKCWFVSSDCFEKLIQASVAKDQSTSSTVKHILTVCQLITTDIQAFYDLLAHSAAQLKGVSAPAMLMSFCQACLDKIDNIGEAQNRKLLASALAVLCSQSNPVVISHLDSFVSTWSSVLAEGDEIFEESTRTYHYTYEQKEQDEFEYVQLGEEEIRLLKLCATDPVKSQTLSQIISQQIELGGQELTSALSQVDPLLVDDLRQRLSGLLKG</sequence>
<dbReference type="OrthoDB" id="361693at2759"/>
<dbReference type="EMBL" id="MU167225">
    <property type="protein sequence ID" value="KAG0149756.1"/>
    <property type="molecule type" value="Genomic_DNA"/>
</dbReference>
<dbReference type="InterPro" id="IPR016024">
    <property type="entry name" value="ARM-type_fold"/>
</dbReference>
<dbReference type="InterPro" id="IPR018870">
    <property type="entry name" value="Tti2"/>
</dbReference>
<dbReference type="GO" id="GO:0110078">
    <property type="term" value="C:TTT Hsp90 cochaperone complex"/>
    <property type="evidence" value="ECO:0007669"/>
    <property type="project" value="InterPro"/>
</dbReference>
<name>A0A9P6NMB7_9BASI</name>
<dbReference type="GO" id="GO:0005634">
    <property type="term" value="C:nucleus"/>
    <property type="evidence" value="ECO:0007669"/>
    <property type="project" value="TreeGrafter"/>
</dbReference>
<dbReference type="Proteomes" id="UP000886653">
    <property type="component" value="Unassembled WGS sequence"/>
</dbReference>
<accession>A0A9P6NMB7</accession>
<comment type="similarity">
    <text evidence="1">Belongs to the TTI2 family.</text>
</comment>
<gene>
    <name evidence="3" type="ORF">CROQUDRAFT_73922</name>
</gene>
<reference evidence="3" key="1">
    <citation type="submission" date="2013-11" db="EMBL/GenBank/DDBJ databases">
        <title>Genome sequence of the fusiform rust pathogen reveals effectors for host alternation and coevolution with pine.</title>
        <authorList>
            <consortium name="DOE Joint Genome Institute"/>
            <person name="Smith K."/>
            <person name="Pendleton A."/>
            <person name="Kubisiak T."/>
            <person name="Anderson C."/>
            <person name="Salamov A."/>
            <person name="Aerts A."/>
            <person name="Riley R."/>
            <person name="Clum A."/>
            <person name="Lindquist E."/>
            <person name="Ence D."/>
            <person name="Campbell M."/>
            <person name="Kronenberg Z."/>
            <person name="Feau N."/>
            <person name="Dhillon B."/>
            <person name="Hamelin R."/>
            <person name="Burleigh J."/>
            <person name="Smith J."/>
            <person name="Yandell M."/>
            <person name="Nelson C."/>
            <person name="Grigoriev I."/>
            <person name="Davis J."/>
        </authorList>
    </citation>
    <scope>NUCLEOTIDE SEQUENCE</scope>
    <source>
        <strain evidence="3">G11</strain>
    </source>
</reference>